<feature type="compositionally biased region" description="Basic and acidic residues" evidence="6">
    <location>
        <begin position="545"/>
        <end position="569"/>
    </location>
</feature>
<dbReference type="GO" id="GO:0010739">
    <property type="term" value="P:positive regulation of protein kinase A signaling"/>
    <property type="evidence" value="ECO:0007669"/>
    <property type="project" value="InterPro"/>
</dbReference>
<dbReference type="GO" id="GO:0007165">
    <property type="term" value="P:signal transduction"/>
    <property type="evidence" value="ECO:0007669"/>
    <property type="project" value="TreeGrafter"/>
</dbReference>
<reference evidence="8" key="1">
    <citation type="submission" date="2023-08" db="EMBL/GenBank/DDBJ databases">
        <authorList>
            <person name="Alioto T."/>
            <person name="Alioto T."/>
            <person name="Gomez Garrido J."/>
        </authorList>
    </citation>
    <scope>NUCLEOTIDE SEQUENCE</scope>
</reference>
<feature type="region of interest" description="Disordered" evidence="6">
    <location>
        <begin position="2623"/>
        <end position="2643"/>
    </location>
</feature>
<comment type="subcellular location">
    <subcellularLocation>
        <location evidence="1">Membrane</location>
        <topology evidence="1">Lipid-anchor</topology>
    </subcellularLocation>
</comment>
<feature type="compositionally biased region" description="Polar residues" evidence="6">
    <location>
        <begin position="2512"/>
        <end position="2526"/>
    </location>
</feature>
<keyword evidence="5" id="KW-0449">Lipoprotein</keyword>
<feature type="region of interest" description="Disordered" evidence="6">
    <location>
        <begin position="999"/>
        <end position="1022"/>
    </location>
</feature>
<feature type="compositionally biased region" description="Basic and acidic residues" evidence="6">
    <location>
        <begin position="94"/>
        <end position="106"/>
    </location>
</feature>
<feature type="region of interest" description="Disordered" evidence="6">
    <location>
        <begin position="148"/>
        <end position="310"/>
    </location>
</feature>
<dbReference type="PROSITE" id="PS51893">
    <property type="entry name" value="AKAP_CAM_BD"/>
    <property type="match status" value="2"/>
</dbReference>
<feature type="region of interest" description="Disordered" evidence="6">
    <location>
        <begin position="1884"/>
        <end position="1919"/>
    </location>
</feature>
<feature type="region of interest" description="Disordered" evidence="6">
    <location>
        <begin position="344"/>
        <end position="674"/>
    </location>
</feature>
<feature type="compositionally biased region" description="Basic and acidic residues" evidence="6">
    <location>
        <begin position="9"/>
        <end position="39"/>
    </location>
</feature>
<evidence type="ECO:0000256" key="1">
    <source>
        <dbReference type="ARBA" id="ARBA00004635"/>
    </source>
</evidence>
<evidence type="ECO:0000256" key="2">
    <source>
        <dbReference type="ARBA" id="ARBA00022553"/>
    </source>
</evidence>
<feature type="region of interest" description="Disordered" evidence="6">
    <location>
        <begin position="1441"/>
        <end position="1460"/>
    </location>
</feature>
<feature type="region of interest" description="Disordered" evidence="6">
    <location>
        <begin position="1052"/>
        <end position="1162"/>
    </location>
</feature>
<feature type="region of interest" description="Disordered" evidence="6">
    <location>
        <begin position="1641"/>
        <end position="1853"/>
    </location>
</feature>
<feature type="compositionally biased region" description="Basic and acidic residues" evidence="6">
    <location>
        <begin position="150"/>
        <end position="175"/>
    </location>
</feature>
<organism evidence="8 9">
    <name type="scientific">Xyrichtys novacula</name>
    <name type="common">Pearly razorfish</name>
    <name type="synonym">Hemipteronotus novacula</name>
    <dbReference type="NCBI Taxonomy" id="13765"/>
    <lineage>
        <taxon>Eukaryota</taxon>
        <taxon>Metazoa</taxon>
        <taxon>Chordata</taxon>
        <taxon>Craniata</taxon>
        <taxon>Vertebrata</taxon>
        <taxon>Euteleostomi</taxon>
        <taxon>Actinopterygii</taxon>
        <taxon>Neopterygii</taxon>
        <taxon>Teleostei</taxon>
        <taxon>Neoteleostei</taxon>
        <taxon>Acanthomorphata</taxon>
        <taxon>Eupercaria</taxon>
        <taxon>Labriformes</taxon>
        <taxon>Labridae</taxon>
        <taxon>Xyrichtys</taxon>
    </lineage>
</organism>
<evidence type="ECO:0000259" key="7">
    <source>
        <dbReference type="PROSITE" id="PS51893"/>
    </source>
</evidence>
<feature type="region of interest" description="Disordered" evidence="6">
    <location>
        <begin position="72"/>
        <end position="113"/>
    </location>
</feature>
<sequence length="3324" mass="363076">MGDAQSAQREGKKDEAAAEEESGKVDDAQAEHSTGDKPLKNIVQISEINEKAGISIAGVNGHCEDEVATDAVLSQDGDILETEIPLEEEEEEEQAPKHVERNEKESSNGVDVAQDVPLDMIEIDAKKNDINDGFRKFFSNIGLRLSIKRGSSDLLRESPDETNREEPTGTNREEPGAEEPLDVVVNEPTCESAEQNTDVNTAQVTNDNDSTTCPTLTDISPEEVVENAEEKATEAKEDGESDNADPPITSPAEEEQHQEATPEEELQTTSGQEEVVSPIKKFFTTGIFSGLRKKRRPAEEETNEKEMVDMGTKGAVEVLEESEQIQQLDKVQIDPGIEAAVVDTEDKENELQQEVLSPTSTETTDEGKPPVEDLSTHEALDNQEKEKVPSSPLRRLLSGSSFKKLSKRPRSRRSSESRLSDSGEQAADQLMSSTESAENHKEDGSTQPSSEVPEEEDSAWTSFKKLLTPKKRRRTPSLSNKEADIQATAEKPKQSEGEHISDRSTEEDRKRKDSSVSWEAVLCGSGKKRSRKTSDSEDETPQVDNDNKQDPTSKHGVESPHESSNERKNGTLVSSPRVHRTESDGQSTWITFKRLVTPKRKAKDEDESKDVVQSDGELSQDESSFSIKKLLPGRKKRRSPEKQDQVSSDEADKDVPSGDEDSETPAVVPLSEFDIPESVVQIQTQVDIESRILEESDHKIPQDLLQHTPEPALPCDGPQNEAKDAENLAATNPAKTEDEEEVSELVSKHQQLSDITEEGIITETIPTPASANDEAGKDDTIAEDLIEITSEAFTAPEPASVTTLADETEMISAVSQLSTESSKTSGNTTPVPAEYEVMETDALLHQVVENISEAPKAVPICSTTPKSESIVGSVLHQIFRSFVKEESASAAPVYGEDVLDESSEVDAQMQMVFTEPQSEAQRETEKVHESETEAAKLNLEDSEYPSQQEGISAEIITEKPKETEEIFTEASDEPENIETQLDAFKDEHVQEPEVLEVVPATPTLEDGSAPSLELEVKPEDASVAETVTDELKEETLPLADDSFELLYASTSEYVEEPEVVDTAQASSDSKVDNLLSPEEVKPEGMLELEKATDEPKQEPEEGVQPDDNLLDKAEETADDQEPEVLPSNVEEAGMEAKTEEDIFTDKHEIPESVDGGITPIPLSEDTLEQVDTPETEGIQEQELQTLQPLDRIEQEETLQVGEVVSGYVEEPPSLDTGDTAKDIPAEEDASIDVPAGTESVEGGTETVPLTQGSLESMDLLTNEQVKEPEDLQTGQASPFIIGETQQEMEEPQQNLQVADVRTENVQEPQVLPSVVKDAVGETLIVMEERTPMPEVTESFEEIDATTPLAESLEPVDLPTSEQIHVQEKIFEDIHEVEAVTDGPQEETEFKGDAQEKPQGETVQENLCVEGATTDVPVVTESIEGGSATLPLTELGTEPVKDLKAEDGQGPDKIQGSPLAFKGDGLLPLERVISEGITVEETVTEESMEETKVTVEQQEKIQVEDIDSENVQEPEVLQSVVEDAVKEALMEEGTSVPMPEVKDGIDLESARTPVIEGSPEPMISTTEQVQVPDVKTAEASPSDSAANLLEKPVTEEPHPATEVKVEDLKTENIQEQEEPPSYVKDVQETSTEGGVIQASVVSESITEGSGMVPPTELSPELKDVKRTEDEQEPEVTDTAQGVKSVPEISSLSPLEKAVSEDVPTLETVIDEPQKDTEMIVEQEEKMEGVTTEYVKEPEEPALPLTEQSPESVDISKTEELHETEVLNTEQESPIDSDEANLPELDEASSVDAHMDQIQEQEEIETVQKSLDKEISEDIPVVETVVEEPQKDTEVNAQEKLQAEADTTENSQEPEVLLPTVKEIIQETSIEKTVLVSEVAEGIDEGKETTLLSEQGPEPVDISKTENVQEPDIKQEPPLDLEKDNLLHEKVISEGIPAVQTIIDEPQKETDVHGEPQDKGQTEASEPEHVLKTEVLPSDVEDTVTDTRAEDDASTDVHVVAESTELGGAETQVTEELPSDKEDNVKDVKTEEGISMPKDGSAEKLESHILPEHVTRKETDSAISSVTDQIESEVTAQLDQVEEVLEGHKPEKMLQDVKFEQEDLTLEVAQELETIPQLHVSFEESNNVQVPGETLLCEITQAPAVDNAAITDESKHELHLSEVQVTDEREKEGEHPSSETKAATLEHAVVAEVVTCHLKEVVATIPDVLTEKMTVITKPPINGGANQEVFEKANTVVPLERDDSAVTAEQFSGAQMMHVPSGAFEDYHKIEVLEVEVTETMEVINVCHETVTKVENLSTTHDIEEETKATIQEIIQHVPDIFPETASESEVAILKHAVTKLQDTVSEVCELAEPESTQTENQKEVDDGTESKGEVPALISDDSATAQQVSPKLEETKAEEMKTAAGEDIKSLSEEIDVRKGHEPPQITQISHSLVATPSNTGFVIPQNTGIVSSVGNVESPSSLSLEFKLNIHFGQAKAQPPMTTTDRTEPLKKKDVSEVGVQAEKAAKPSEPTVPTHQAQGQESTEITTQPVQLDVSIQTIKTAESDTKPPASLSAITEGPEPVKEVDVSEVGVQEQTEMSEVNYQSTEISESVALQVSSAGEVIKSQPELLDLAIHADEAKELVSKESVPPPPVEEKDESVEQVDVPNAGVDVVEPIEPVKPIHLTQTADRHVEFAQAITDILPADITILATGPEVLDVEAETPVAERESSPQPKEKEVEQLTQTDVSEVEDKAKDAVEPAEPIHFTQRAESKIEPTEVTVHPTESEESIADSYKEERAVIMTQPVLLDVAIHAIETIEVQSKAVSSPPPIIEKAEDLTLPDVSRDEVQEPVELITSTENAEGQKQIELPEVGDQAAKIEEPEEPSGLTERAAMTTHPGLLDVGSHIETEEPMTKAPASPPPTTEKSEDLMLGNVSEVEGNAKEAAEPVESIDLTQRAESKIEPIEINVHPTEMEDSVAHIDSTEKAVIMTHPFLLDLAVHATKTVEVESKAPASPPPITERTEALTPLDVSNDEVQAVEPVEPAAQITPTESHTQIEPPEADDQATEITEPEEPLSEEKPVIPTQQVSLESDIRTTEMVDQVANAPTVSVDIMAPLKQADVSDPDAQAEEASEGQKQSELIETCLEATGITEPEVSFDLTEKAVITTHPAQLDDGVHTTKTVEVEDVEEEKAEMVERVTSSVQSTDNIQEEVLLSGPVESEADDQETKVEKKHAHHPEEENDQDVWMDAEEGLSTQEETEVSFQEVEEHLDSKAESVQGEEAALEEEVEITPNVQTEEEGSQQEVYETKEACGNESEGEGEDFAIALEHQEFAAGSVTTVEWD</sequence>
<accession>A0AAV1GLX1</accession>
<feature type="region of interest" description="Disordered" evidence="6">
    <location>
        <begin position="2503"/>
        <end position="2526"/>
    </location>
</feature>
<feature type="compositionally biased region" description="Polar residues" evidence="6">
    <location>
        <begin position="1676"/>
        <end position="1691"/>
    </location>
</feature>
<protein>
    <submittedName>
        <fullName evidence="8">A-kinase anchor protein 12</fullName>
    </submittedName>
</protein>
<feature type="compositionally biased region" description="Basic and acidic residues" evidence="6">
    <location>
        <begin position="1387"/>
        <end position="1398"/>
    </location>
</feature>
<feature type="region of interest" description="Disordered" evidence="6">
    <location>
        <begin position="693"/>
        <end position="776"/>
    </location>
</feature>
<feature type="compositionally biased region" description="Low complexity" evidence="6">
    <location>
        <begin position="389"/>
        <end position="403"/>
    </location>
</feature>
<dbReference type="EMBL" id="OY660878">
    <property type="protein sequence ID" value="CAJ1074473.1"/>
    <property type="molecule type" value="Genomic_DNA"/>
</dbReference>
<feature type="compositionally biased region" description="Basic and acidic residues" evidence="6">
    <location>
        <begin position="1658"/>
        <end position="1667"/>
    </location>
</feature>
<feature type="region of interest" description="Disordered" evidence="6">
    <location>
        <begin position="1574"/>
        <end position="1629"/>
    </location>
</feature>
<feature type="compositionally biased region" description="Basic and acidic residues" evidence="6">
    <location>
        <begin position="1909"/>
        <end position="1919"/>
    </location>
</feature>
<feature type="compositionally biased region" description="Basic and acidic residues" evidence="6">
    <location>
        <begin position="490"/>
        <end position="514"/>
    </location>
</feature>
<dbReference type="PANTHER" id="PTHR23209:SF4">
    <property type="entry name" value="A-KINASE ANCHOR PROTEIN 12"/>
    <property type="match status" value="1"/>
</dbReference>
<feature type="region of interest" description="Disordered" evidence="6">
    <location>
        <begin position="2988"/>
        <end position="3065"/>
    </location>
</feature>
<keyword evidence="4" id="KW-0472">Membrane</keyword>
<dbReference type="Proteomes" id="UP001178508">
    <property type="component" value="Chromosome 15"/>
</dbReference>
<dbReference type="GO" id="GO:0016020">
    <property type="term" value="C:membrane"/>
    <property type="evidence" value="ECO:0007669"/>
    <property type="project" value="UniProtKB-SubCell"/>
</dbReference>
<feature type="compositionally biased region" description="Basic and acidic residues" evidence="6">
    <location>
        <begin position="2016"/>
        <end position="2030"/>
    </location>
</feature>
<feature type="compositionally biased region" description="Low complexity" evidence="6">
    <location>
        <begin position="758"/>
        <end position="768"/>
    </location>
</feature>
<feature type="compositionally biased region" description="Basic and acidic residues" evidence="6">
    <location>
        <begin position="1752"/>
        <end position="1763"/>
    </location>
</feature>
<dbReference type="GO" id="GO:0090036">
    <property type="term" value="P:regulation of protein kinase C signaling"/>
    <property type="evidence" value="ECO:0007669"/>
    <property type="project" value="InterPro"/>
</dbReference>
<name>A0AAV1GLX1_XYRNO</name>
<evidence type="ECO:0000256" key="6">
    <source>
        <dbReference type="SAM" id="MobiDB-lite"/>
    </source>
</evidence>
<feature type="compositionally biased region" description="Acidic residues" evidence="6">
    <location>
        <begin position="647"/>
        <end position="663"/>
    </location>
</feature>
<evidence type="ECO:0000256" key="5">
    <source>
        <dbReference type="ARBA" id="ARBA00023288"/>
    </source>
</evidence>
<feature type="compositionally biased region" description="Basic and acidic residues" evidence="6">
    <location>
        <begin position="2359"/>
        <end position="2371"/>
    </location>
</feature>
<feature type="compositionally biased region" description="Acidic residues" evidence="6">
    <location>
        <begin position="3220"/>
        <end position="3232"/>
    </location>
</feature>
<feature type="region of interest" description="Disordered" evidence="6">
    <location>
        <begin position="1935"/>
        <end position="2046"/>
    </location>
</feature>
<keyword evidence="2" id="KW-0597">Phosphoprotein</keyword>
<evidence type="ECO:0000313" key="8">
    <source>
        <dbReference type="EMBL" id="CAJ1074473.1"/>
    </source>
</evidence>
<dbReference type="GO" id="GO:0005516">
    <property type="term" value="F:calmodulin binding"/>
    <property type="evidence" value="ECO:0007669"/>
    <property type="project" value="UniProtKB-KW"/>
</dbReference>
<dbReference type="InterPro" id="IPR028540">
    <property type="entry name" value="AKAP12"/>
</dbReference>
<keyword evidence="9" id="KW-1185">Reference proteome</keyword>
<feature type="region of interest" description="Disordered" evidence="6">
    <location>
        <begin position="2351"/>
        <end position="2404"/>
    </location>
</feature>
<feature type="compositionally biased region" description="Basic and acidic residues" evidence="6">
    <location>
        <begin position="365"/>
        <end position="388"/>
    </location>
</feature>
<feature type="compositionally biased region" description="Basic and acidic residues" evidence="6">
    <location>
        <begin position="1134"/>
        <end position="1150"/>
    </location>
</feature>
<dbReference type="GO" id="GO:0051018">
    <property type="term" value="F:protein kinase A binding"/>
    <property type="evidence" value="ECO:0007669"/>
    <property type="project" value="InterPro"/>
</dbReference>
<feature type="region of interest" description="Disordered" evidence="6">
    <location>
        <begin position="1381"/>
        <end position="1401"/>
    </location>
</feature>
<feature type="compositionally biased region" description="Polar residues" evidence="6">
    <location>
        <begin position="192"/>
        <end position="218"/>
    </location>
</feature>
<feature type="region of interest" description="Disordered" evidence="6">
    <location>
        <begin position="3196"/>
        <end position="3300"/>
    </location>
</feature>
<feature type="region of interest" description="Disordered" evidence="6">
    <location>
        <begin position="2837"/>
        <end position="2870"/>
    </location>
</feature>
<evidence type="ECO:0000256" key="4">
    <source>
        <dbReference type="ARBA" id="ARBA00023136"/>
    </source>
</evidence>
<feature type="compositionally biased region" description="Acidic residues" evidence="6">
    <location>
        <begin position="78"/>
        <end position="93"/>
    </location>
</feature>
<dbReference type="GO" id="GO:0005737">
    <property type="term" value="C:cytoplasm"/>
    <property type="evidence" value="ECO:0007669"/>
    <property type="project" value="TreeGrafter"/>
</dbReference>
<feature type="domain" description="A kinase-anchoring proteins AKAP-5 and AKAP-12 calmodulin (CaM)-binding" evidence="7">
    <location>
        <begin position="586"/>
        <end position="606"/>
    </location>
</feature>
<feature type="compositionally biased region" description="Basic and acidic residues" evidence="6">
    <location>
        <begin position="1710"/>
        <end position="1737"/>
    </location>
</feature>
<dbReference type="PANTHER" id="PTHR23209">
    <property type="entry name" value="A-KINASE ANCHOR PROTEIN 12"/>
    <property type="match status" value="1"/>
</dbReference>
<feature type="compositionally biased region" description="Basic and acidic residues" evidence="6">
    <location>
        <begin position="228"/>
        <end position="238"/>
    </location>
</feature>
<feature type="compositionally biased region" description="Acidic residues" evidence="6">
    <location>
        <begin position="3103"/>
        <end position="3113"/>
    </location>
</feature>
<feature type="compositionally biased region" description="Basic and acidic residues" evidence="6">
    <location>
        <begin position="2390"/>
        <end position="2404"/>
    </location>
</feature>
<feature type="region of interest" description="Disordered" evidence="6">
    <location>
        <begin position="3100"/>
        <end position="3120"/>
    </location>
</feature>
<feature type="compositionally biased region" description="Acidic residues" evidence="6">
    <location>
        <begin position="3040"/>
        <end position="3056"/>
    </location>
</feature>
<evidence type="ECO:0000256" key="3">
    <source>
        <dbReference type="ARBA" id="ARBA00022860"/>
    </source>
</evidence>
<feature type="compositionally biased region" description="Basic and acidic residues" evidence="6">
    <location>
        <begin position="1943"/>
        <end position="1970"/>
    </location>
</feature>
<feature type="compositionally biased region" description="Basic and acidic residues" evidence="6">
    <location>
        <begin position="1078"/>
        <end position="1099"/>
    </location>
</feature>
<feature type="region of interest" description="Disordered" evidence="6">
    <location>
        <begin position="2703"/>
        <end position="2729"/>
    </location>
</feature>
<keyword evidence="3" id="KW-0112">Calmodulin-binding</keyword>
<dbReference type="InterPro" id="IPR001573">
    <property type="entry name" value="AKAP_WSK"/>
</dbReference>
<proteinExistence type="predicted"/>
<feature type="domain" description="A kinase-anchoring proteins AKAP-5 and AKAP-12 calmodulin (CaM)-binding" evidence="7">
    <location>
        <begin position="457"/>
        <end position="477"/>
    </location>
</feature>
<feature type="compositionally biased region" description="Basic and acidic residues" evidence="6">
    <location>
        <begin position="602"/>
        <end position="612"/>
    </location>
</feature>
<feature type="compositionally biased region" description="Basic and acidic residues" evidence="6">
    <location>
        <begin position="1591"/>
        <end position="1611"/>
    </location>
</feature>
<feature type="compositionally biased region" description="Acidic residues" evidence="6">
    <location>
        <begin position="1771"/>
        <end position="1787"/>
    </location>
</feature>
<evidence type="ECO:0000313" key="9">
    <source>
        <dbReference type="Proteomes" id="UP001178508"/>
    </source>
</evidence>
<feature type="compositionally biased region" description="Basic and acidic residues" evidence="6">
    <location>
        <begin position="2705"/>
        <end position="2720"/>
    </location>
</feature>
<feature type="compositionally biased region" description="Polar residues" evidence="6">
    <location>
        <begin position="352"/>
        <end position="362"/>
    </location>
</feature>
<feature type="region of interest" description="Disordered" evidence="6">
    <location>
        <begin position="1202"/>
        <end position="1254"/>
    </location>
</feature>
<feature type="region of interest" description="Disordered" evidence="6">
    <location>
        <begin position="1"/>
        <end position="42"/>
    </location>
</feature>
<gene>
    <name evidence="8" type="ORF">XNOV1_A027791</name>
</gene>
<feature type="region of interest" description="Disordered" evidence="6">
    <location>
        <begin position="2543"/>
        <end position="2565"/>
    </location>
</feature>